<dbReference type="EMBL" id="CALTRL010006111">
    <property type="protein sequence ID" value="CAH7689638.1"/>
    <property type="molecule type" value="Genomic_DNA"/>
</dbReference>
<gene>
    <name evidence="1" type="ORF">PPACK8108_LOCUS24764</name>
</gene>
<name>A0AAV0BTA9_PHAPC</name>
<sequence length="75" mass="8269">MRWAGLAGLGLFLDKGRLGLGGKGYGTRMRWAGSAGLKGDRLGWDFVIFQDPVLRSIGNPIYYQYHLQFAGLGFC</sequence>
<evidence type="ECO:0000313" key="1">
    <source>
        <dbReference type="EMBL" id="CAH7689638.1"/>
    </source>
</evidence>
<dbReference type="Proteomes" id="UP001153365">
    <property type="component" value="Unassembled WGS sequence"/>
</dbReference>
<protein>
    <submittedName>
        <fullName evidence="1">Uncharacterized protein</fullName>
    </submittedName>
</protein>
<reference evidence="1" key="1">
    <citation type="submission" date="2022-06" db="EMBL/GenBank/DDBJ databases">
        <authorList>
            <consortium name="SYNGENTA / RWTH Aachen University"/>
        </authorList>
    </citation>
    <scope>NUCLEOTIDE SEQUENCE</scope>
</reference>
<accession>A0AAV0BTA9</accession>
<dbReference type="AlphaFoldDB" id="A0AAV0BTA9"/>
<proteinExistence type="predicted"/>
<organism evidence="1 2">
    <name type="scientific">Phakopsora pachyrhizi</name>
    <name type="common">Asian soybean rust disease fungus</name>
    <dbReference type="NCBI Taxonomy" id="170000"/>
    <lineage>
        <taxon>Eukaryota</taxon>
        <taxon>Fungi</taxon>
        <taxon>Dikarya</taxon>
        <taxon>Basidiomycota</taxon>
        <taxon>Pucciniomycotina</taxon>
        <taxon>Pucciniomycetes</taxon>
        <taxon>Pucciniales</taxon>
        <taxon>Phakopsoraceae</taxon>
        <taxon>Phakopsora</taxon>
    </lineage>
</organism>
<comment type="caution">
    <text evidence="1">The sequence shown here is derived from an EMBL/GenBank/DDBJ whole genome shotgun (WGS) entry which is preliminary data.</text>
</comment>
<evidence type="ECO:0000313" key="2">
    <source>
        <dbReference type="Proteomes" id="UP001153365"/>
    </source>
</evidence>
<keyword evidence="2" id="KW-1185">Reference proteome</keyword>